<comment type="caution">
    <text evidence="1">The sequence shown here is derived from an EMBL/GenBank/DDBJ whole genome shotgun (WGS) entry which is preliminary data.</text>
</comment>
<protein>
    <submittedName>
        <fullName evidence="1">Uncharacterized protein</fullName>
    </submittedName>
</protein>
<reference evidence="1" key="1">
    <citation type="submission" date="2019-08" db="EMBL/GenBank/DDBJ databases">
        <title>The genome of the North American firefly Photinus pyralis.</title>
        <authorList>
            <consortium name="Photinus pyralis genome working group"/>
            <person name="Fallon T.R."/>
            <person name="Sander Lower S.E."/>
            <person name="Weng J.-K."/>
        </authorList>
    </citation>
    <scope>NUCLEOTIDE SEQUENCE</scope>
    <source>
        <strain evidence="1">TRF0915ILg1</strain>
        <tissue evidence="1">Whole body</tissue>
    </source>
</reference>
<name>A0A8K0DBM4_IGNLU</name>
<dbReference type="EMBL" id="VTPC01002218">
    <property type="protein sequence ID" value="KAF2900411.1"/>
    <property type="molecule type" value="Genomic_DNA"/>
</dbReference>
<dbReference type="OrthoDB" id="6431392at2759"/>
<keyword evidence="2" id="KW-1185">Reference proteome</keyword>
<gene>
    <name evidence="1" type="ORF">ILUMI_05780</name>
</gene>
<accession>A0A8K0DBM4</accession>
<organism evidence="1 2">
    <name type="scientific">Ignelater luminosus</name>
    <name type="common">Cucubano</name>
    <name type="synonym">Pyrophorus luminosus</name>
    <dbReference type="NCBI Taxonomy" id="2038154"/>
    <lineage>
        <taxon>Eukaryota</taxon>
        <taxon>Metazoa</taxon>
        <taxon>Ecdysozoa</taxon>
        <taxon>Arthropoda</taxon>
        <taxon>Hexapoda</taxon>
        <taxon>Insecta</taxon>
        <taxon>Pterygota</taxon>
        <taxon>Neoptera</taxon>
        <taxon>Endopterygota</taxon>
        <taxon>Coleoptera</taxon>
        <taxon>Polyphaga</taxon>
        <taxon>Elateriformia</taxon>
        <taxon>Elateroidea</taxon>
        <taxon>Elateridae</taxon>
        <taxon>Agrypninae</taxon>
        <taxon>Pyrophorini</taxon>
        <taxon>Ignelater</taxon>
    </lineage>
</organism>
<dbReference type="Proteomes" id="UP000801492">
    <property type="component" value="Unassembled WGS sequence"/>
</dbReference>
<proteinExistence type="predicted"/>
<evidence type="ECO:0000313" key="2">
    <source>
        <dbReference type="Proteomes" id="UP000801492"/>
    </source>
</evidence>
<sequence length="157" mass="18618">MIKKTNTNTTPVLVNDEEMINAPRIDEISLEFDSNQSRDEILTRKCHFFEYVIKDRRVVDLGYILTQYERIVKHSQYCTMRKMNFVKEKTAGLHYSLYFSCDNCDKTVVLSNNHPWKQKGVWHKHLCETMLKTGEEEKQHAVGKGNLTWMENKYHTL</sequence>
<dbReference type="AlphaFoldDB" id="A0A8K0DBM4"/>
<evidence type="ECO:0000313" key="1">
    <source>
        <dbReference type="EMBL" id="KAF2900411.1"/>
    </source>
</evidence>